<reference evidence="6" key="1">
    <citation type="journal article" date="2014" name="Proc. Natl. Acad. Sci. U.S.A.">
        <title>Extensive sampling of basidiomycete genomes demonstrates inadequacy of the white-rot/brown-rot paradigm for wood decay fungi.</title>
        <authorList>
            <person name="Riley R."/>
            <person name="Salamov A.A."/>
            <person name="Brown D.W."/>
            <person name="Nagy L.G."/>
            <person name="Floudas D."/>
            <person name="Held B.W."/>
            <person name="Levasseur A."/>
            <person name="Lombard V."/>
            <person name="Morin E."/>
            <person name="Otillar R."/>
            <person name="Lindquist E.A."/>
            <person name="Sun H."/>
            <person name="LaButti K.M."/>
            <person name="Schmutz J."/>
            <person name="Jabbour D."/>
            <person name="Luo H."/>
            <person name="Baker S.E."/>
            <person name="Pisabarro A.G."/>
            <person name="Walton J.D."/>
            <person name="Blanchette R.A."/>
            <person name="Henrissat B."/>
            <person name="Martin F."/>
            <person name="Cullen D."/>
            <person name="Hibbett D.S."/>
            <person name="Grigoriev I.V."/>
        </authorList>
    </citation>
    <scope>NUCLEOTIDE SEQUENCE [LARGE SCALE GENOMIC DNA]</scope>
    <source>
        <strain evidence="6">MUCL 33604</strain>
    </source>
</reference>
<dbReference type="InterPro" id="IPR001077">
    <property type="entry name" value="COMT_C"/>
</dbReference>
<dbReference type="PANTHER" id="PTHR43712">
    <property type="entry name" value="PUTATIVE (AFU_ORTHOLOGUE AFUA_4G14580)-RELATED"/>
    <property type="match status" value="1"/>
</dbReference>
<keyword evidence="3" id="KW-0949">S-adenosyl-L-methionine</keyword>
<dbReference type="Gene3D" id="3.40.50.150">
    <property type="entry name" value="Vaccinia Virus protein VP39"/>
    <property type="match status" value="1"/>
</dbReference>
<dbReference type="PANTHER" id="PTHR43712:SF2">
    <property type="entry name" value="O-METHYLTRANSFERASE CICE"/>
    <property type="match status" value="1"/>
</dbReference>
<dbReference type="HOGENOM" id="CLU_005533_0_1_1"/>
<dbReference type="Proteomes" id="UP000027265">
    <property type="component" value="Unassembled WGS sequence"/>
</dbReference>
<keyword evidence="6" id="KW-1185">Reference proteome</keyword>
<dbReference type="InterPro" id="IPR016461">
    <property type="entry name" value="COMT-like"/>
</dbReference>
<dbReference type="Gene3D" id="1.10.10.10">
    <property type="entry name" value="Winged helix-like DNA-binding domain superfamily/Winged helix DNA-binding domain"/>
    <property type="match status" value="1"/>
</dbReference>
<dbReference type="GO" id="GO:0032259">
    <property type="term" value="P:methylation"/>
    <property type="evidence" value="ECO:0007669"/>
    <property type="project" value="UniProtKB-KW"/>
</dbReference>
<keyword evidence="2" id="KW-0808">Transferase</keyword>
<dbReference type="AlphaFoldDB" id="A0A067Q0I4"/>
<organism evidence="5 6">
    <name type="scientific">Jaapia argillacea MUCL 33604</name>
    <dbReference type="NCBI Taxonomy" id="933084"/>
    <lineage>
        <taxon>Eukaryota</taxon>
        <taxon>Fungi</taxon>
        <taxon>Dikarya</taxon>
        <taxon>Basidiomycota</taxon>
        <taxon>Agaricomycotina</taxon>
        <taxon>Agaricomycetes</taxon>
        <taxon>Agaricomycetidae</taxon>
        <taxon>Jaapiales</taxon>
        <taxon>Jaapiaceae</taxon>
        <taxon>Jaapia</taxon>
    </lineage>
</organism>
<dbReference type="InterPro" id="IPR036390">
    <property type="entry name" value="WH_DNA-bd_sf"/>
</dbReference>
<dbReference type="Pfam" id="PF00891">
    <property type="entry name" value="Methyltransf_2"/>
    <property type="match status" value="1"/>
</dbReference>
<gene>
    <name evidence="5" type="ORF">JAAARDRAFT_174576</name>
</gene>
<keyword evidence="1" id="KW-0489">Methyltransferase</keyword>
<evidence type="ECO:0000259" key="4">
    <source>
        <dbReference type="Pfam" id="PF00891"/>
    </source>
</evidence>
<protein>
    <recommendedName>
        <fullName evidence="4">O-methyltransferase C-terminal domain-containing protein</fullName>
    </recommendedName>
</protein>
<proteinExistence type="predicted"/>
<dbReference type="InterPro" id="IPR029063">
    <property type="entry name" value="SAM-dependent_MTases_sf"/>
</dbReference>
<dbReference type="STRING" id="933084.A0A067Q0I4"/>
<dbReference type="SUPFAM" id="SSF53335">
    <property type="entry name" value="S-adenosyl-L-methionine-dependent methyltransferases"/>
    <property type="match status" value="1"/>
</dbReference>
<evidence type="ECO:0000313" key="6">
    <source>
        <dbReference type="Proteomes" id="UP000027265"/>
    </source>
</evidence>
<name>A0A067Q0I4_9AGAM</name>
<dbReference type="PROSITE" id="PS51683">
    <property type="entry name" value="SAM_OMT_II"/>
    <property type="match status" value="1"/>
</dbReference>
<evidence type="ECO:0000256" key="3">
    <source>
        <dbReference type="ARBA" id="ARBA00022691"/>
    </source>
</evidence>
<dbReference type="EMBL" id="KL197714">
    <property type="protein sequence ID" value="KDQ60449.1"/>
    <property type="molecule type" value="Genomic_DNA"/>
</dbReference>
<accession>A0A067Q0I4</accession>
<dbReference type="CDD" id="cd02440">
    <property type="entry name" value="AdoMet_MTases"/>
    <property type="match status" value="1"/>
</dbReference>
<dbReference type="InterPro" id="IPR036388">
    <property type="entry name" value="WH-like_DNA-bd_sf"/>
</dbReference>
<dbReference type="OrthoDB" id="2410195at2759"/>
<sequence length="467" mass="51657">MSIPQSLSELTSLQASLNVAIEVFKAELAKQGLPEPSLCTSQAHPIDDISYIPTPAMYEARRLAMSSMSQIKYLIESPYDALASNTWMTLETASVRLVADIGLADILESAPDPEQGLSIEEIGGKTEVDPFKLERIMRLLVAQNWFREPKPGYFANNRRSNLIKDGQPGRHLATYMNQLWHKISEKLPDFINHPDKAFRFSTDASHTAFNLAMNTDLLYVGTNSWLTNHPGEAERFGLAMGAIGPTSDPGVVADFPWVAVASGKDTVVDVGGGQGTLCCSLAEKYPELKSFVVRDVPETRVAAESFIESKGLSDRIKFEVQDFFTPQQRKGKYVFVIQRVLHDWSTQEGAKILEHLRDVLNDGSSLLIIDTIIHSGVLSPSGRDASESLSQLHDHTYSPVSPPPFIPIDFGDASRINHQIDVALVAQCNSFERTLPQLQEMVELSGLRIKKVHATRGWASITEVVRV</sequence>
<evidence type="ECO:0000256" key="1">
    <source>
        <dbReference type="ARBA" id="ARBA00022603"/>
    </source>
</evidence>
<feature type="domain" description="O-methyltransferase C-terminal" evidence="4">
    <location>
        <begin position="265"/>
        <end position="375"/>
    </location>
</feature>
<evidence type="ECO:0000256" key="2">
    <source>
        <dbReference type="ARBA" id="ARBA00022679"/>
    </source>
</evidence>
<dbReference type="GO" id="GO:0008171">
    <property type="term" value="F:O-methyltransferase activity"/>
    <property type="evidence" value="ECO:0007669"/>
    <property type="project" value="InterPro"/>
</dbReference>
<dbReference type="InParanoid" id="A0A067Q0I4"/>
<dbReference type="SUPFAM" id="SSF46785">
    <property type="entry name" value="Winged helix' DNA-binding domain"/>
    <property type="match status" value="1"/>
</dbReference>
<evidence type="ECO:0000313" key="5">
    <source>
        <dbReference type="EMBL" id="KDQ60449.1"/>
    </source>
</evidence>